<accession>A0AAV9Q0V1</accession>
<protein>
    <recommendedName>
        <fullName evidence="4">COP9 signalosome complex subunit 3</fullName>
    </recommendedName>
</protein>
<comment type="subcellular location">
    <subcellularLocation>
        <location evidence="2">Cytoplasm</location>
    </subcellularLocation>
    <subcellularLocation>
        <location evidence="1">Nucleus</location>
    </subcellularLocation>
</comment>
<keyword evidence="11" id="KW-1185">Reference proteome</keyword>
<evidence type="ECO:0000256" key="6">
    <source>
        <dbReference type="ARBA" id="ARBA00022790"/>
    </source>
</evidence>
<feature type="compositionally biased region" description="Acidic residues" evidence="8">
    <location>
        <begin position="478"/>
        <end position="487"/>
    </location>
</feature>
<name>A0AAV9Q0V1_9PEZI</name>
<evidence type="ECO:0000313" key="11">
    <source>
        <dbReference type="Proteomes" id="UP001345827"/>
    </source>
</evidence>
<feature type="region of interest" description="Disordered" evidence="8">
    <location>
        <begin position="462"/>
        <end position="487"/>
    </location>
</feature>
<proteinExistence type="inferred from homology"/>
<evidence type="ECO:0000313" key="10">
    <source>
        <dbReference type="EMBL" id="KAK5533435.1"/>
    </source>
</evidence>
<evidence type="ECO:0000256" key="3">
    <source>
        <dbReference type="ARBA" id="ARBA00007084"/>
    </source>
</evidence>
<evidence type="ECO:0000259" key="9">
    <source>
        <dbReference type="PROSITE" id="PS50250"/>
    </source>
</evidence>
<dbReference type="Proteomes" id="UP001345827">
    <property type="component" value="Unassembled WGS sequence"/>
</dbReference>
<evidence type="ECO:0000256" key="8">
    <source>
        <dbReference type="SAM" id="MobiDB-lite"/>
    </source>
</evidence>
<comment type="caution">
    <text evidence="10">The sequence shown here is derived from an EMBL/GenBank/DDBJ whole genome shotgun (WGS) entry which is preliminary data.</text>
</comment>
<comment type="similarity">
    <text evidence="3">Belongs to the CSN3 family.</text>
</comment>
<dbReference type="GO" id="GO:0005737">
    <property type="term" value="C:cytoplasm"/>
    <property type="evidence" value="ECO:0007669"/>
    <property type="project" value="UniProtKB-SubCell"/>
</dbReference>
<dbReference type="Pfam" id="PF22788">
    <property type="entry name" value="COP9_hel_rpt"/>
    <property type="match status" value="1"/>
</dbReference>
<gene>
    <name evidence="10" type="ORF">LTR25_007301</name>
</gene>
<dbReference type="GO" id="GO:0006511">
    <property type="term" value="P:ubiquitin-dependent protein catabolic process"/>
    <property type="evidence" value="ECO:0007669"/>
    <property type="project" value="TreeGrafter"/>
</dbReference>
<dbReference type="PANTHER" id="PTHR10758:SF1">
    <property type="entry name" value="COP9 SIGNALOSOME COMPLEX SUBUNIT 3"/>
    <property type="match status" value="1"/>
</dbReference>
<organism evidence="10 11">
    <name type="scientific">Vermiconidia calcicola</name>
    <dbReference type="NCBI Taxonomy" id="1690605"/>
    <lineage>
        <taxon>Eukaryota</taxon>
        <taxon>Fungi</taxon>
        <taxon>Dikarya</taxon>
        <taxon>Ascomycota</taxon>
        <taxon>Pezizomycotina</taxon>
        <taxon>Dothideomycetes</taxon>
        <taxon>Dothideomycetidae</taxon>
        <taxon>Mycosphaerellales</taxon>
        <taxon>Extremaceae</taxon>
        <taxon>Vermiconidia</taxon>
    </lineage>
</organism>
<dbReference type="PROSITE" id="PS50250">
    <property type="entry name" value="PCI"/>
    <property type="match status" value="1"/>
</dbReference>
<evidence type="ECO:0000256" key="1">
    <source>
        <dbReference type="ARBA" id="ARBA00004123"/>
    </source>
</evidence>
<evidence type="ECO:0000256" key="2">
    <source>
        <dbReference type="ARBA" id="ARBA00004496"/>
    </source>
</evidence>
<dbReference type="PANTHER" id="PTHR10758">
    <property type="entry name" value="26S PROTEASOME NON-ATPASE REGULATORY SUBUNIT 3/COP9 SIGNALOSOME COMPLEX SUBUNIT 3"/>
    <property type="match status" value="1"/>
</dbReference>
<keyword evidence="6" id="KW-0736">Signalosome</keyword>
<keyword evidence="7" id="KW-0539">Nucleus</keyword>
<keyword evidence="5" id="KW-0963">Cytoplasm</keyword>
<dbReference type="InterPro" id="IPR000717">
    <property type="entry name" value="PCI_dom"/>
</dbReference>
<reference evidence="10 11" key="1">
    <citation type="submission" date="2023-06" db="EMBL/GenBank/DDBJ databases">
        <title>Black Yeasts Isolated from many extreme environments.</title>
        <authorList>
            <person name="Coleine C."/>
            <person name="Stajich J.E."/>
            <person name="Selbmann L."/>
        </authorList>
    </citation>
    <scope>NUCLEOTIDE SEQUENCE [LARGE SCALE GENOMIC DNA]</scope>
    <source>
        <strain evidence="10 11">CCFEE 5887</strain>
    </source>
</reference>
<evidence type="ECO:0000256" key="7">
    <source>
        <dbReference type="ARBA" id="ARBA00023242"/>
    </source>
</evidence>
<dbReference type="GO" id="GO:0008180">
    <property type="term" value="C:COP9 signalosome"/>
    <property type="evidence" value="ECO:0007669"/>
    <property type="project" value="UniProtKB-KW"/>
</dbReference>
<sequence>MDKLLEQSTALNILLEALEDEQYDKQAHALVSKLNKISSQDLASAKNELDTLSVSTHTILYLHILSASIDASAASGKAAPRQLPAAVLPEGSLWPYIVQLLLECDRVQIRYCGTQFLRVIDCVALGAEQTLNYVPAIQLIHHVILRLDETSSTLTSTHRTFIRLCLLAQAYGEALDILDRPIYHIPTQQQDFQGTKEMCSASQPTWKYLSPMTGLTQPISSRTYMEYYLLGGMCYMAMRRYRDAFFFLEVVISAPTLQNVASSIMIEAYKKWLLVGLVLDGVAPTAPKNASQAALRHIRAIAKPYECVADAFKTNNIERLRAEIEAGNAFWQEDGNYGLMVELFQSFQKFSILRMGKTFDALSIAEIARRTSPFPNNTDETKAYLEALIVSGELGAVIMGTDKGDVLRFLPASQKSEAQVETVLASQTRELGVFLAHIQNTEHRMEVTKEYIDFLKKLKKMKDDDKKNAATNGARSDDVDEDMMEEY</sequence>
<dbReference type="EMBL" id="JAXLQG010000013">
    <property type="protein sequence ID" value="KAK5533435.1"/>
    <property type="molecule type" value="Genomic_DNA"/>
</dbReference>
<dbReference type="AlphaFoldDB" id="A0AAV9Q0V1"/>
<dbReference type="InterPro" id="IPR050756">
    <property type="entry name" value="CSN3"/>
</dbReference>
<evidence type="ECO:0000256" key="5">
    <source>
        <dbReference type="ARBA" id="ARBA00022490"/>
    </source>
</evidence>
<dbReference type="InterPro" id="IPR055089">
    <property type="entry name" value="COP9_N"/>
</dbReference>
<feature type="domain" description="PCI" evidence="9">
    <location>
        <begin position="243"/>
        <end position="412"/>
    </location>
</feature>
<evidence type="ECO:0000256" key="4">
    <source>
        <dbReference type="ARBA" id="ARBA00014878"/>
    </source>
</evidence>